<dbReference type="PANTHER" id="PTHR23236:SF25">
    <property type="entry name" value="RNA-BINDING PROTEIN 34"/>
    <property type="match status" value="1"/>
</dbReference>
<feature type="compositionally biased region" description="Basic and acidic residues" evidence="8">
    <location>
        <begin position="546"/>
        <end position="574"/>
    </location>
</feature>
<dbReference type="EMBL" id="CP144100">
    <property type="protein sequence ID" value="WWC87892.1"/>
    <property type="molecule type" value="Genomic_DNA"/>
</dbReference>
<feature type="compositionally biased region" description="Acidic residues" evidence="8">
    <location>
        <begin position="140"/>
        <end position="165"/>
    </location>
</feature>
<evidence type="ECO:0000256" key="5">
    <source>
        <dbReference type="ARBA" id="ARBA00022884"/>
    </source>
</evidence>
<feature type="compositionally biased region" description="Acidic residues" evidence="8">
    <location>
        <begin position="89"/>
        <end position="130"/>
    </location>
</feature>
<dbReference type="PANTHER" id="PTHR23236">
    <property type="entry name" value="EUKARYOTIC TRANSLATION INITIATION FACTOR 4B/4H"/>
    <property type="match status" value="1"/>
</dbReference>
<dbReference type="GO" id="GO:0019843">
    <property type="term" value="F:rRNA binding"/>
    <property type="evidence" value="ECO:0007669"/>
    <property type="project" value="TreeGrafter"/>
</dbReference>
<dbReference type="GO" id="GO:0005730">
    <property type="term" value="C:nucleolus"/>
    <property type="evidence" value="ECO:0007669"/>
    <property type="project" value="UniProtKB-SubCell"/>
</dbReference>
<feature type="compositionally biased region" description="Basic and acidic residues" evidence="8">
    <location>
        <begin position="25"/>
        <end position="36"/>
    </location>
</feature>
<feature type="region of interest" description="Disordered" evidence="8">
    <location>
        <begin position="56"/>
        <end position="202"/>
    </location>
</feature>
<accession>A0AAX4JR21</accession>
<feature type="region of interest" description="Disordered" evidence="8">
    <location>
        <begin position="509"/>
        <end position="633"/>
    </location>
</feature>
<evidence type="ECO:0000256" key="7">
    <source>
        <dbReference type="PROSITE-ProRule" id="PRU00176"/>
    </source>
</evidence>
<evidence type="ECO:0000256" key="2">
    <source>
        <dbReference type="ARBA" id="ARBA00004604"/>
    </source>
</evidence>
<organism evidence="10 11">
    <name type="scientific">Kwoniella dendrophila CBS 6074</name>
    <dbReference type="NCBI Taxonomy" id="1295534"/>
    <lineage>
        <taxon>Eukaryota</taxon>
        <taxon>Fungi</taxon>
        <taxon>Dikarya</taxon>
        <taxon>Basidiomycota</taxon>
        <taxon>Agaricomycotina</taxon>
        <taxon>Tremellomycetes</taxon>
        <taxon>Tremellales</taxon>
        <taxon>Cryptococcaceae</taxon>
        <taxon>Kwoniella</taxon>
    </lineage>
</organism>
<feature type="compositionally biased region" description="Basic and acidic residues" evidence="8">
    <location>
        <begin position="584"/>
        <end position="594"/>
    </location>
</feature>
<sequence length="633" mass="69775">MGKNTKASNGKGLETDGGKKRKRNEKVQVEEPKEEFSLFGQVKNSDLDDIFAKSSSFAQSAPVASSSKLVAQPESTQPATKKSKKDNENSEVEDNSEDEDDEVDNDAELEELSEEFDDESDEDEEEEEEGQAQISRIEGVEGESAENDVDVAEDKDEDENSEAGSEDMVHESVKAKDEKKAKKGKTLGKYTPPGETSANKDRRTVFVGNLPLECAKNKSALHQLQQHLLSFVPSAKIESVRFRSVPFAAPTASLPTDDPEKDATQRAKREKERAAAWRAQNESFDLPVKKSRVDNDVPDQGKIFLDSKGKRKVAFIKKDFHSELASCNAYVVFAHPHPDRSSNVAPILDPFEAASTVLAANTSTFMGRTIRVDSLRLPSAVALKSAGNALAKRDAWLPSGTDPKKSLFVGGLDYASKEEDIRVFFEELVKAERGSAKEKWVTGVRVVRDKETQLGKGFGYVHFSDRESVDEILAMDSKKIKFAKRYLRVQPCKTLPSANTLNNTIKKLASAGTGGTSSSKNNDDKSKTKSISKSFTRSNGGIIPKGDPKLGEKLKDLSKEERRVIKNSDSDRQARRLAKKKSKHLLEKNQERGAVKLNLSKSERERGKNAKPKAKKGKIRGPNAIAKMKGSRA</sequence>
<dbReference type="GO" id="GO:0000463">
    <property type="term" value="P:maturation of LSU-rRNA from tricistronic rRNA transcript (SSU-rRNA, 5.8S rRNA, LSU-rRNA)"/>
    <property type="evidence" value="ECO:0007669"/>
    <property type="project" value="TreeGrafter"/>
</dbReference>
<dbReference type="InterPro" id="IPR000504">
    <property type="entry name" value="RRM_dom"/>
</dbReference>
<dbReference type="InterPro" id="IPR012677">
    <property type="entry name" value="Nucleotide-bd_a/b_plait_sf"/>
</dbReference>
<dbReference type="GeneID" id="91093462"/>
<comment type="subcellular location">
    <subcellularLocation>
        <location evidence="2">Nucleus</location>
        <location evidence="2">Nucleolus</location>
    </subcellularLocation>
</comment>
<dbReference type="Proteomes" id="UP001355207">
    <property type="component" value="Chromosome 3"/>
</dbReference>
<evidence type="ECO:0000259" key="9">
    <source>
        <dbReference type="PROSITE" id="PS50102"/>
    </source>
</evidence>
<proteinExistence type="inferred from homology"/>
<evidence type="ECO:0000313" key="10">
    <source>
        <dbReference type="EMBL" id="WWC87892.1"/>
    </source>
</evidence>
<evidence type="ECO:0000313" key="11">
    <source>
        <dbReference type="Proteomes" id="UP001355207"/>
    </source>
</evidence>
<name>A0AAX4JR21_9TREE</name>
<evidence type="ECO:0000256" key="6">
    <source>
        <dbReference type="ARBA" id="ARBA00023242"/>
    </source>
</evidence>
<evidence type="ECO:0000256" key="3">
    <source>
        <dbReference type="ARBA" id="ARBA00007077"/>
    </source>
</evidence>
<reference evidence="10 11" key="1">
    <citation type="submission" date="2024-01" db="EMBL/GenBank/DDBJ databases">
        <title>Comparative genomics of Cryptococcus and Kwoniella reveals pathogenesis evolution and contrasting modes of karyotype evolution via chromosome fusion or intercentromeric recombination.</title>
        <authorList>
            <person name="Coelho M.A."/>
            <person name="David-Palma M."/>
            <person name="Shea T."/>
            <person name="Bowers K."/>
            <person name="McGinley-Smith S."/>
            <person name="Mohammad A.W."/>
            <person name="Gnirke A."/>
            <person name="Yurkov A.M."/>
            <person name="Nowrousian M."/>
            <person name="Sun S."/>
            <person name="Cuomo C.A."/>
            <person name="Heitman J."/>
        </authorList>
    </citation>
    <scope>NUCLEOTIDE SEQUENCE [LARGE SCALE GENOMIC DNA]</scope>
    <source>
        <strain evidence="10 11">CBS 6074</strain>
    </source>
</reference>
<dbReference type="Pfam" id="PF00076">
    <property type="entry name" value="RRM_1"/>
    <property type="match status" value="1"/>
</dbReference>
<evidence type="ECO:0000256" key="4">
    <source>
        <dbReference type="ARBA" id="ARBA00015520"/>
    </source>
</evidence>
<dbReference type="SMART" id="SM00360">
    <property type="entry name" value="RRM"/>
    <property type="match status" value="1"/>
</dbReference>
<feature type="domain" description="RRM" evidence="9">
    <location>
        <begin position="405"/>
        <end position="494"/>
    </location>
</feature>
<feature type="compositionally biased region" description="Basic and acidic residues" evidence="8">
    <location>
        <begin position="167"/>
        <end position="180"/>
    </location>
</feature>
<keyword evidence="5 7" id="KW-0694">RNA-binding</keyword>
<dbReference type="PROSITE" id="PS50102">
    <property type="entry name" value="RRM"/>
    <property type="match status" value="1"/>
</dbReference>
<comment type="function">
    <text evidence="1">Involved in pre-25S rRNA processing.</text>
</comment>
<dbReference type="RefSeq" id="XP_066074655.1">
    <property type="nucleotide sequence ID" value="XM_066218558.1"/>
</dbReference>
<keyword evidence="11" id="KW-1185">Reference proteome</keyword>
<dbReference type="AlphaFoldDB" id="A0AAX4JR21"/>
<evidence type="ECO:0000256" key="1">
    <source>
        <dbReference type="ARBA" id="ARBA00002475"/>
    </source>
</evidence>
<feature type="compositionally biased region" description="Basic residues" evidence="8">
    <location>
        <begin position="609"/>
        <end position="619"/>
    </location>
</feature>
<feature type="compositionally biased region" description="Polar residues" evidence="8">
    <location>
        <begin position="56"/>
        <end position="80"/>
    </location>
</feature>
<keyword evidence="6" id="KW-0539">Nucleus</keyword>
<dbReference type="Gene3D" id="3.30.70.330">
    <property type="match status" value="2"/>
</dbReference>
<comment type="similarity">
    <text evidence="3">Belongs to the RRM RBM34 family.</text>
</comment>
<dbReference type="SUPFAM" id="SSF54928">
    <property type="entry name" value="RNA-binding domain, RBD"/>
    <property type="match status" value="1"/>
</dbReference>
<evidence type="ECO:0000256" key="8">
    <source>
        <dbReference type="SAM" id="MobiDB-lite"/>
    </source>
</evidence>
<feature type="region of interest" description="Disordered" evidence="8">
    <location>
        <begin position="1"/>
        <end position="44"/>
    </location>
</feature>
<gene>
    <name evidence="10" type="ORF">L201_002790</name>
</gene>
<protein>
    <recommendedName>
        <fullName evidence="4">Nucleolar protein 12</fullName>
    </recommendedName>
</protein>
<dbReference type="InterPro" id="IPR035979">
    <property type="entry name" value="RBD_domain_sf"/>
</dbReference>